<evidence type="ECO:0000313" key="3">
    <source>
        <dbReference type="Proteomes" id="UP000005408"/>
    </source>
</evidence>
<evidence type="ECO:0000313" key="2">
    <source>
        <dbReference type="EnsemblMetazoa" id="G16834.2:cds"/>
    </source>
</evidence>
<name>A0A8W8J1G6_MAGGI</name>
<dbReference type="Pfam" id="PF24764">
    <property type="entry name" value="rva_4"/>
    <property type="match status" value="1"/>
</dbReference>
<dbReference type="EnsemblMetazoa" id="G16834.2">
    <property type="protein sequence ID" value="G16834.2:cds"/>
    <property type="gene ID" value="G16834"/>
</dbReference>
<reference evidence="2" key="1">
    <citation type="submission" date="2022-08" db="UniProtKB">
        <authorList>
            <consortium name="EnsemblMetazoa"/>
        </authorList>
    </citation>
    <scope>IDENTIFICATION</scope>
    <source>
        <strain evidence="2">05x7-T-G4-1.051#20</strain>
    </source>
</reference>
<dbReference type="InterPro" id="IPR012337">
    <property type="entry name" value="RNaseH-like_sf"/>
</dbReference>
<dbReference type="InterPro" id="IPR058913">
    <property type="entry name" value="Integrase_dom_put"/>
</dbReference>
<dbReference type="Proteomes" id="UP000005408">
    <property type="component" value="Unassembled WGS sequence"/>
</dbReference>
<protein>
    <recommendedName>
        <fullName evidence="1">Integrase core domain-containing protein</fullName>
    </recommendedName>
</protein>
<evidence type="ECO:0000259" key="1">
    <source>
        <dbReference type="Pfam" id="PF24764"/>
    </source>
</evidence>
<dbReference type="AlphaFoldDB" id="A0A8W8J1G6"/>
<organism evidence="2 3">
    <name type="scientific">Magallana gigas</name>
    <name type="common">Pacific oyster</name>
    <name type="synonym">Crassostrea gigas</name>
    <dbReference type="NCBI Taxonomy" id="29159"/>
    <lineage>
        <taxon>Eukaryota</taxon>
        <taxon>Metazoa</taxon>
        <taxon>Spiralia</taxon>
        <taxon>Lophotrochozoa</taxon>
        <taxon>Mollusca</taxon>
        <taxon>Bivalvia</taxon>
        <taxon>Autobranchia</taxon>
        <taxon>Pteriomorphia</taxon>
        <taxon>Ostreida</taxon>
        <taxon>Ostreoidea</taxon>
        <taxon>Ostreidae</taxon>
        <taxon>Magallana</taxon>
    </lineage>
</organism>
<keyword evidence="3" id="KW-1185">Reference proteome</keyword>
<feature type="domain" description="Integrase core" evidence="1">
    <location>
        <begin position="80"/>
        <end position="257"/>
    </location>
</feature>
<dbReference type="SUPFAM" id="SSF53098">
    <property type="entry name" value="Ribonuclease H-like"/>
    <property type="match status" value="1"/>
</dbReference>
<dbReference type="PANTHER" id="PTHR46791">
    <property type="entry name" value="EXPRESSED PROTEIN"/>
    <property type="match status" value="1"/>
</dbReference>
<accession>A0A8W8J1G6</accession>
<proteinExistence type="predicted"/>
<sequence>MNLTRRNNQPRLEDIVTAILHELSGSGGDIGYRGMRRRLLVDHDLNVSCELVRLALTVLDAEGVIRRRQRRLQRRRYINEGPNFCVHLDGWDKLKPFGISIHGCVDGFSRRILWLRACNSNKNPEYISRFYIDYIKEINGVPVVVYADRGTENCIVRDLQYALRWNHQDPLQGLSSFRYGSSYRNTSIERFWRCLREMCGNFWINYFKDMDNLGVFDTSNVVHLECARYCFLPIINRELYRVIQHWNEHTIRRNRNADCPSGKPDVMYFQPEIYQTRDYKMPIPGNLNGIEQEYCAYPPANGVSMEFEVIGTQIRIENGLNYPPNTVEEATELFIRITNYVDRL</sequence>
<dbReference type="PANTHER" id="PTHR46791:SF13">
    <property type="entry name" value="CLR5 DOMAIN-CONTAINING PROTEIN"/>
    <property type="match status" value="1"/>
</dbReference>